<accession>A0A6I4VUM6</accession>
<evidence type="ECO:0000313" key="1">
    <source>
        <dbReference type="EMBL" id="MXQ52204.1"/>
    </source>
</evidence>
<dbReference type="EMBL" id="WUUL01000001">
    <property type="protein sequence ID" value="MXQ52204.1"/>
    <property type="molecule type" value="Genomic_DNA"/>
</dbReference>
<proteinExistence type="predicted"/>
<organism evidence="1 2">
    <name type="scientific">Shimazuella alba</name>
    <dbReference type="NCBI Taxonomy" id="2690964"/>
    <lineage>
        <taxon>Bacteria</taxon>
        <taxon>Bacillati</taxon>
        <taxon>Bacillota</taxon>
        <taxon>Bacilli</taxon>
        <taxon>Bacillales</taxon>
        <taxon>Thermoactinomycetaceae</taxon>
        <taxon>Shimazuella</taxon>
    </lineage>
</organism>
<keyword evidence="2" id="KW-1185">Reference proteome</keyword>
<protein>
    <submittedName>
        <fullName evidence="1">Uncharacterized protein</fullName>
    </submittedName>
</protein>
<dbReference type="Proteomes" id="UP000430692">
    <property type="component" value="Unassembled WGS sequence"/>
</dbReference>
<gene>
    <name evidence="1" type="ORF">GSM42_00255</name>
</gene>
<dbReference type="AlphaFoldDB" id="A0A6I4VUM6"/>
<evidence type="ECO:0000313" key="2">
    <source>
        <dbReference type="Proteomes" id="UP000430692"/>
    </source>
</evidence>
<dbReference type="RefSeq" id="WP_160799257.1">
    <property type="nucleotide sequence ID" value="NZ_WUUL01000001.1"/>
</dbReference>
<comment type="caution">
    <text evidence="1">The sequence shown here is derived from an EMBL/GenBank/DDBJ whole genome shotgun (WGS) entry which is preliminary data.</text>
</comment>
<name>A0A6I4VUM6_9BACL</name>
<sequence length="125" mass="14958">MIKFSMLFKDNEETQDTEGFMKWLKITASKLSEIPGVDYVETSQNNPFTFLAEKDTNFYPFQLDIRYRTEEDFNKANENFANLYNTDPYLMEELIRVEPFCDIHVCYVEKVSKIKKVSRRFFGFK</sequence>
<reference evidence="1 2" key="1">
    <citation type="submission" date="2019-12" db="EMBL/GenBank/DDBJ databases">
        <title>Whole-genome analyses of novel actinobacteria.</title>
        <authorList>
            <person name="Sahin N."/>
            <person name="Saygin H."/>
        </authorList>
    </citation>
    <scope>NUCLEOTIDE SEQUENCE [LARGE SCALE GENOMIC DNA]</scope>
    <source>
        <strain evidence="1 2">KC615</strain>
    </source>
</reference>